<dbReference type="PANTHER" id="PTHR23513:SF6">
    <property type="entry name" value="MAJOR FACILITATOR SUPERFAMILY ASSOCIATED DOMAIN-CONTAINING PROTEIN"/>
    <property type="match status" value="1"/>
</dbReference>
<evidence type="ECO:0000256" key="6">
    <source>
        <dbReference type="SAM" id="MobiDB-lite"/>
    </source>
</evidence>
<feature type="compositionally biased region" description="Basic and acidic residues" evidence="6">
    <location>
        <begin position="427"/>
        <end position="446"/>
    </location>
</feature>
<dbReference type="Proteomes" id="UP001354709">
    <property type="component" value="Unassembled WGS sequence"/>
</dbReference>
<evidence type="ECO:0000313" key="10">
    <source>
        <dbReference type="Proteomes" id="UP001354709"/>
    </source>
</evidence>
<feature type="transmembrane region" description="Helical" evidence="7">
    <location>
        <begin position="254"/>
        <end position="277"/>
    </location>
</feature>
<dbReference type="InterPro" id="IPR011701">
    <property type="entry name" value="MFS"/>
</dbReference>
<feature type="transmembrane region" description="Helical" evidence="7">
    <location>
        <begin position="374"/>
        <end position="396"/>
    </location>
</feature>
<reference evidence="9 10" key="1">
    <citation type="submission" date="2023-11" db="EMBL/GenBank/DDBJ databases">
        <title>30 novel species of actinomycetes from the DSMZ collection.</title>
        <authorList>
            <person name="Nouioui I."/>
        </authorList>
    </citation>
    <scope>NUCLEOTIDE SEQUENCE [LARGE SCALE GENOMIC DNA]</scope>
    <source>
        <strain evidence="9 10">DSM 41524</strain>
    </source>
</reference>
<protein>
    <submittedName>
        <fullName evidence="9">MFS transporter</fullName>
    </submittedName>
</protein>
<evidence type="ECO:0000256" key="4">
    <source>
        <dbReference type="ARBA" id="ARBA00022989"/>
    </source>
</evidence>
<sequence>MTSAKASRSLDIAFMDAPAPRCTLASAAQANCGGNRQRKELLERKNLSLWFVATSLSLIGDSALWLAVGLWAKQLTGSSGAAGIALFFYAVPNLVAPGLALIVDRVPRHALYIAMNVAMSAWCCLALVATDRHDLWILYLLLFGIGVGGCINKAVGGALLPYLSTESDLGRTNAVIHIGQQLALVLSPTLGAALYASFGPVAVALFNSGTFAAAALCAWLIRVDEPPIVPARFTSRDFLAGVHHVRTTPAIRRVVIGVASTAAVFGIYETVIFSVTTDGLHRAASFLGTLVTAKGFGSLMGSLVTLRFISRIGEWAVLKIGLALLAFGTALLTASSTAWVVTGFIVAGFAIPFLLVPLAVAVQRHTPENLLGRGAAVAEAAFTVPHLVSTGVSALVVDLVDYRLLLAVLVSGVLFSLLYTVTRPRLDAPEEPREARKSPKPSKEPMDAASSHRPPRRDLA</sequence>
<feature type="transmembrane region" description="Helical" evidence="7">
    <location>
        <begin position="340"/>
        <end position="362"/>
    </location>
</feature>
<dbReference type="EMBL" id="JAZBJO010000023">
    <property type="protein sequence ID" value="MEE4596097.1"/>
    <property type="molecule type" value="Genomic_DNA"/>
</dbReference>
<dbReference type="InterPro" id="IPR036259">
    <property type="entry name" value="MFS_trans_sf"/>
</dbReference>
<evidence type="ECO:0000256" key="5">
    <source>
        <dbReference type="ARBA" id="ARBA00023136"/>
    </source>
</evidence>
<feature type="transmembrane region" description="Helical" evidence="7">
    <location>
        <begin position="174"/>
        <end position="195"/>
    </location>
</feature>
<keyword evidence="3 7" id="KW-0812">Transmembrane</keyword>
<feature type="domain" description="Major facilitator superfamily (MFS) profile" evidence="8">
    <location>
        <begin position="250"/>
        <end position="460"/>
    </location>
</feature>
<keyword evidence="10" id="KW-1185">Reference proteome</keyword>
<dbReference type="CDD" id="cd06173">
    <property type="entry name" value="MFS_MefA_like"/>
    <property type="match status" value="1"/>
</dbReference>
<organism evidence="9 10">
    <name type="scientific">Streptomyces asiaticus subsp. ignotus</name>
    <dbReference type="NCBI Taxonomy" id="3098222"/>
    <lineage>
        <taxon>Bacteria</taxon>
        <taxon>Bacillati</taxon>
        <taxon>Actinomycetota</taxon>
        <taxon>Actinomycetes</taxon>
        <taxon>Kitasatosporales</taxon>
        <taxon>Streptomycetaceae</taxon>
        <taxon>Streptomyces</taxon>
        <taxon>Streptomyces violaceusniger group</taxon>
    </lineage>
</organism>
<dbReference type="Pfam" id="PF07690">
    <property type="entry name" value="MFS_1"/>
    <property type="match status" value="1"/>
</dbReference>
<name>A0ABU7Q413_9ACTN</name>
<comment type="subcellular location">
    <subcellularLocation>
        <location evidence="1">Cell membrane</location>
        <topology evidence="1">Multi-pass membrane protein</topology>
    </subcellularLocation>
</comment>
<feature type="transmembrane region" description="Helical" evidence="7">
    <location>
        <begin position="402"/>
        <end position="421"/>
    </location>
</feature>
<feature type="transmembrane region" description="Helical" evidence="7">
    <location>
        <begin position="316"/>
        <end position="334"/>
    </location>
</feature>
<feature type="region of interest" description="Disordered" evidence="6">
    <location>
        <begin position="427"/>
        <end position="460"/>
    </location>
</feature>
<feature type="transmembrane region" description="Helical" evidence="7">
    <location>
        <begin position="47"/>
        <end position="68"/>
    </location>
</feature>
<evidence type="ECO:0000313" key="9">
    <source>
        <dbReference type="EMBL" id="MEE4596097.1"/>
    </source>
</evidence>
<keyword evidence="4 7" id="KW-1133">Transmembrane helix</keyword>
<proteinExistence type="predicted"/>
<feature type="transmembrane region" description="Helical" evidence="7">
    <location>
        <begin position="80"/>
        <end position="103"/>
    </location>
</feature>
<feature type="transmembrane region" description="Helical" evidence="7">
    <location>
        <begin position="201"/>
        <end position="221"/>
    </location>
</feature>
<dbReference type="InterPro" id="IPR020846">
    <property type="entry name" value="MFS_dom"/>
</dbReference>
<evidence type="ECO:0000256" key="7">
    <source>
        <dbReference type="SAM" id="Phobius"/>
    </source>
</evidence>
<keyword evidence="5 7" id="KW-0472">Membrane</keyword>
<evidence type="ECO:0000259" key="8">
    <source>
        <dbReference type="PROSITE" id="PS50850"/>
    </source>
</evidence>
<accession>A0ABU7Q413</accession>
<evidence type="ECO:0000256" key="2">
    <source>
        <dbReference type="ARBA" id="ARBA00022475"/>
    </source>
</evidence>
<evidence type="ECO:0000256" key="3">
    <source>
        <dbReference type="ARBA" id="ARBA00022692"/>
    </source>
</evidence>
<feature type="transmembrane region" description="Helical" evidence="7">
    <location>
        <begin position="136"/>
        <end position="162"/>
    </location>
</feature>
<feature type="transmembrane region" description="Helical" evidence="7">
    <location>
        <begin position="110"/>
        <end position="130"/>
    </location>
</feature>
<comment type="caution">
    <text evidence="9">The sequence shown here is derived from an EMBL/GenBank/DDBJ whole genome shotgun (WGS) entry which is preliminary data.</text>
</comment>
<dbReference type="PANTHER" id="PTHR23513">
    <property type="entry name" value="INTEGRAL MEMBRANE EFFLUX PROTEIN-RELATED"/>
    <property type="match status" value="1"/>
</dbReference>
<feature type="transmembrane region" description="Helical" evidence="7">
    <location>
        <begin position="283"/>
        <end position="304"/>
    </location>
</feature>
<dbReference type="SUPFAM" id="SSF103473">
    <property type="entry name" value="MFS general substrate transporter"/>
    <property type="match status" value="1"/>
</dbReference>
<dbReference type="PROSITE" id="PS50850">
    <property type="entry name" value="MFS"/>
    <property type="match status" value="1"/>
</dbReference>
<evidence type="ECO:0000256" key="1">
    <source>
        <dbReference type="ARBA" id="ARBA00004651"/>
    </source>
</evidence>
<gene>
    <name evidence="9" type="ORF">V2J94_30100</name>
</gene>
<dbReference type="Gene3D" id="1.20.1250.20">
    <property type="entry name" value="MFS general substrate transporter like domains"/>
    <property type="match status" value="1"/>
</dbReference>
<keyword evidence="2" id="KW-1003">Cell membrane</keyword>
<dbReference type="RefSeq" id="WP_330812601.1">
    <property type="nucleotide sequence ID" value="NZ_JAZBJO010000023.1"/>
</dbReference>